<dbReference type="InterPro" id="IPR055959">
    <property type="entry name" value="DUF7537"/>
</dbReference>
<organism evidence="2 3">
    <name type="scientific">Natronobacterium texcoconense</name>
    <dbReference type="NCBI Taxonomy" id="1095778"/>
    <lineage>
        <taxon>Archaea</taxon>
        <taxon>Methanobacteriati</taxon>
        <taxon>Methanobacteriota</taxon>
        <taxon>Stenosarchaea group</taxon>
        <taxon>Halobacteria</taxon>
        <taxon>Halobacteriales</taxon>
        <taxon>Natrialbaceae</taxon>
        <taxon>Natronobacterium</taxon>
    </lineage>
</organism>
<evidence type="ECO:0000256" key="1">
    <source>
        <dbReference type="SAM" id="MobiDB-lite"/>
    </source>
</evidence>
<evidence type="ECO:0000313" key="3">
    <source>
        <dbReference type="Proteomes" id="UP000198848"/>
    </source>
</evidence>
<proteinExistence type="predicted"/>
<protein>
    <submittedName>
        <fullName evidence="2">Uncharacterized protein</fullName>
    </submittedName>
</protein>
<accession>A0A1H1G243</accession>
<dbReference type="AlphaFoldDB" id="A0A1H1G243"/>
<name>A0A1H1G243_NATTX</name>
<feature type="region of interest" description="Disordered" evidence="1">
    <location>
        <begin position="31"/>
        <end position="50"/>
    </location>
</feature>
<evidence type="ECO:0000313" key="2">
    <source>
        <dbReference type="EMBL" id="SDR07294.1"/>
    </source>
</evidence>
<gene>
    <name evidence="2" type="ORF">SAMN04489842_2224</name>
</gene>
<keyword evidence="3" id="KW-1185">Reference proteome</keyword>
<dbReference type="EMBL" id="FNLC01000002">
    <property type="protein sequence ID" value="SDR07294.1"/>
    <property type="molecule type" value="Genomic_DNA"/>
</dbReference>
<dbReference type="STRING" id="1095778.SAMN04489842_2224"/>
<dbReference type="Pfam" id="PF24381">
    <property type="entry name" value="DUF7537"/>
    <property type="match status" value="1"/>
</dbReference>
<sequence>MTESIRMAQLSRRRALSALATGFATVLAGCSDDSAEESETDRPLEGVDIPGIENGRLESVLELADAHHDAVVSQSATRRGTITGSPLGADDGSATAFTEARTDGDVFFHRVTSDGGTDGLVREEYLDDSSHYVAIREDGEWSGERVGRRGGTSRTYLTGNTHLHWLDGAARFVGTELRPGGTHYLFTHWTESMPDASRPPHADSSPDDGEATYARNRFLVDEDGLCREFEQIEHYEGDDDQNGVDAPYNHVVEWSLSDVGSTTVEEPQWVDGID</sequence>
<reference evidence="3" key="1">
    <citation type="submission" date="2016-10" db="EMBL/GenBank/DDBJ databases">
        <authorList>
            <person name="Varghese N."/>
            <person name="Submissions S."/>
        </authorList>
    </citation>
    <scope>NUCLEOTIDE SEQUENCE [LARGE SCALE GENOMIC DNA]</scope>
    <source>
        <strain evidence="3">DSM 24767</strain>
    </source>
</reference>
<dbReference type="Proteomes" id="UP000198848">
    <property type="component" value="Unassembled WGS sequence"/>
</dbReference>
<dbReference type="PROSITE" id="PS51257">
    <property type="entry name" value="PROKAR_LIPOPROTEIN"/>
    <property type="match status" value="1"/>
</dbReference>